<gene>
    <name evidence="1" type="ORF">MM415A03504_0001</name>
    <name evidence="2" type="ORF">MM415B02183_0006</name>
</gene>
<name>A0A6M3JNQ5_9ZZZZ</name>
<dbReference type="EMBL" id="MT142590">
    <property type="protein sequence ID" value="QJA85705.1"/>
    <property type="molecule type" value="Genomic_DNA"/>
</dbReference>
<dbReference type="GO" id="GO:0004252">
    <property type="term" value="F:serine-type endopeptidase activity"/>
    <property type="evidence" value="ECO:0007669"/>
    <property type="project" value="TreeGrafter"/>
</dbReference>
<dbReference type="PROSITE" id="PS51257">
    <property type="entry name" value="PROKAR_LIPOPROTEIN"/>
    <property type="match status" value="1"/>
</dbReference>
<dbReference type="AlphaFoldDB" id="A0A6M3JNQ5"/>
<reference evidence="1" key="1">
    <citation type="submission" date="2020-03" db="EMBL/GenBank/DDBJ databases">
        <title>The deep terrestrial virosphere.</title>
        <authorList>
            <person name="Holmfeldt K."/>
            <person name="Nilsson E."/>
            <person name="Simone D."/>
            <person name="Lopez-Fernandez M."/>
            <person name="Wu X."/>
            <person name="de Brujin I."/>
            <person name="Lundin D."/>
            <person name="Andersson A."/>
            <person name="Bertilsson S."/>
            <person name="Dopson M."/>
        </authorList>
    </citation>
    <scope>NUCLEOTIDE SEQUENCE</scope>
    <source>
        <strain evidence="1">MM415A03504</strain>
        <strain evidence="2">MM415B02183</strain>
    </source>
</reference>
<dbReference type="EMBL" id="MT141830">
    <property type="protein sequence ID" value="QJA70898.1"/>
    <property type="molecule type" value="Genomic_DNA"/>
</dbReference>
<evidence type="ECO:0000313" key="1">
    <source>
        <dbReference type="EMBL" id="QJA70898.1"/>
    </source>
</evidence>
<sequence length="275" mass="29330">MMKRIALFLCVVLACSVVYADTSVGERLQQVSVNVKADRAQGSGLIILANVNGKTTTWILTANHVVDGLRQVNTVIDFDGSDKKQVTYMDAEVVQEKVINGRGVGEKKFFAKVMSVDSRRDIALLRMRADDEFNTGAVFYLSKEIPPPGTALFHCGAPGGQDMGGTCSLTDGIVSRVGVSISQFGGSEHGIYDQITCPAQPGSSGGLVALGDNGYIVGILTLGARGTDSFHWMVPVRSILAFAEETGAAWIFDPSVTPPASESEINLKLELNSKQ</sequence>
<evidence type="ECO:0000313" key="2">
    <source>
        <dbReference type="EMBL" id="QJA85705.1"/>
    </source>
</evidence>
<dbReference type="PANTHER" id="PTHR45980">
    <property type="match status" value="1"/>
</dbReference>
<proteinExistence type="predicted"/>
<dbReference type="InterPro" id="IPR009003">
    <property type="entry name" value="Peptidase_S1_PA"/>
</dbReference>
<dbReference type="SUPFAM" id="SSF50494">
    <property type="entry name" value="Trypsin-like serine proteases"/>
    <property type="match status" value="1"/>
</dbReference>
<dbReference type="InterPro" id="IPR043504">
    <property type="entry name" value="Peptidase_S1_PA_chymotrypsin"/>
</dbReference>
<accession>A0A6M3JNQ5</accession>
<organism evidence="1">
    <name type="scientific">viral metagenome</name>
    <dbReference type="NCBI Taxonomy" id="1070528"/>
    <lineage>
        <taxon>unclassified sequences</taxon>
        <taxon>metagenomes</taxon>
        <taxon>organismal metagenomes</taxon>
    </lineage>
</organism>
<dbReference type="Gene3D" id="2.40.10.10">
    <property type="entry name" value="Trypsin-like serine proteases"/>
    <property type="match status" value="2"/>
</dbReference>
<dbReference type="Pfam" id="PF13365">
    <property type="entry name" value="Trypsin_2"/>
    <property type="match status" value="1"/>
</dbReference>
<dbReference type="PANTHER" id="PTHR45980:SF9">
    <property type="entry name" value="PROTEASE DO-LIKE 10, MITOCHONDRIAL-RELATED"/>
    <property type="match status" value="1"/>
</dbReference>
<protein>
    <submittedName>
        <fullName evidence="1">Putative trypsin-like peptidase domain containing protein</fullName>
    </submittedName>
</protein>